<dbReference type="Pfam" id="PF02163">
    <property type="entry name" value="Peptidase_M50"/>
    <property type="match status" value="1"/>
</dbReference>
<keyword evidence="7 11" id="KW-0862">Zinc</keyword>
<evidence type="ECO:0000256" key="9">
    <source>
        <dbReference type="ARBA" id="ARBA00023049"/>
    </source>
</evidence>
<comment type="cofactor">
    <cofactor evidence="1 11">
        <name>Zn(2+)</name>
        <dbReference type="ChEBI" id="CHEBI:29105"/>
    </cofactor>
</comment>
<comment type="subcellular location">
    <subcellularLocation>
        <location evidence="2">Membrane</location>
        <topology evidence="2">Multi-pass membrane protein</topology>
    </subcellularLocation>
</comment>
<dbReference type="PANTHER" id="PTHR42837:SF2">
    <property type="entry name" value="MEMBRANE METALLOPROTEASE ARASP2, CHLOROPLASTIC-RELATED"/>
    <property type="match status" value="1"/>
</dbReference>
<name>A0A351R8D4_9PROT</name>
<dbReference type="EMBL" id="DNAA01000026">
    <property type="protein sequence ID" value="HBA08305.1"/>
    <property type="molecule type" value="Genomic_DNA"/>
</dbReference>
<dbReference type="SMART" id="SM00228">
    <property type="entry name" value="PDZ"/>
    <property type="match status" value="2"/>
</dbReference>
<dbReference type="GO" id="GO:0016020">
    <property type="term" value="C:membrane"/>
    <property type="evidence" value="ECO:0007669"/>
    <property type="project" value="UniProtKB-SubCell"/>
</dbReference>
<dbReference type="Pfam" id="PF17820">
    <property type="entry name" value="PDZ_6"/>
    <property type="match status" value="1"/>
</dbReference>
<dbReference type="GO" id="GO:0046872">
    <property type="term" value="F:metal ion binding"/>
    <property type="evidence" value="ECO:0007669"/>
    <property type="project" value="UniProtKB-KW"/>
</dbReference>
<dbReference type="CDD" id="cd23081">
    <property type="entry name" value="cpPDZ_EcRseP-like"/>
    <property type="match status" value="1"/>
</dbReference>
<dbReference type="GO" id="GO:0006508">
    <property type="term" value="P:proteolysis"/>
    <property type="evidence" value="ECO:0007669"/>
    <property type="project" value="UniProtKB-KW"/>
</dbReference>
<dbReference type="InterPro" id="IPR008915">
    <property type="entry name" value="Peptidase_M50"/>
</dbReference>
<dbReference type="InterPro" id="IPR001478">
    <property type="entry name" value="PDZ"/>
</dbReference>
<dbReference type="Gene3D" id="2.30.42.10">
    <property type="match status" value="2"/>
</dbReference>
<evidence type="ECO:0000256" key="4">
    <source>
        <dbReference type="ARBA" id="ARBA00022670"/>
    </source>
</evidence>
<evidence type="ECO:0000256" key="1">
    <source>
        <dbReference type="ARBA" id="ARBA00001947"/>
    </source>
</evidence>
<dbReference type="Proteomes" id="UP000264313">
    <property type="component" value="Unassembled WGS sequence"/>
</dbReference>
<keyword evidence="9 11" id="KW-0482">Metalloprotease</keyword>
<evidence type="ECO:0000256" key="7">
    <source>
        <dbReference type="ARBA" id="ARBA00022833"/>
    </source>
</evidence>
<keyword evidence="6 11" id="KW-0378">Hydrolase</keyword>
<sequence length="455" mass="49934">MLTAFAFILTLGIVVTVHEYGHFQVARWCGVKVLKFSIGFGQPLWRKKFGKDQTEYVIAAIPLGGYVKMLGEDTSSDEPDLSDEDMSRALNRQSVGKRIAIVLAGPLANLLLAIFLYWILFMTGVVGIKPIVGKFVENSPVAMLNITSGEIIQEVGNQSVSSWQDVRWVLLKETLKKSDVAIQTVTPQLEIKSYQLNVTKVDFDDEKLDILEKIGFIIDMPKIAPKIGEVIKGSPAEQAGLKANDIVLELNQTKVSDWDAFVKEIKSHPEVAVTLLVKRGTQLVNLSITPEAIVEKDKKIGRIGAGFSMQQSELDKFFTTTHYSVAGAFLKAVGKTWDTATFSLKMLGNMVLGNVSWKGMSGPVTIANYAGQSANMGLKVFIGFLALISISIGVLNLLPIPVLDGGHLMYYMFEFFTGRPVSEAAMNVGQRIGVFLLACMMVLALYNDINRLITG</sequence>
<dbReference type="GO" id="GO:0004222">
    <property type="term" value="F:metalloendopeptidase activity"/>
    <property type="evidence" value="ECO:0007669"/>
    <property type="project" value="InterPro"/>
</dbReference>
<keyword evidence="10 11" id="KW-0472">Membrane</keyword>
<keyword evidence="5 11" id="KW-0812">Transmembrane</keyword>
<dbReference type="EC" id="3.4.24.-" evidence="11"/>
<comment type="caution">
    <text evidence="13">The sequence shown here is derived from an EMBL/GenBank/DDBJ whole genome shotgun (WGS) entry which is preliminary data.</text>
</comment>
<evidence type="ECO:0000256" key="10">
    <source>
        <dbReference type="ARBA" id="ARBA00023136"/>
    </source>
</evidence>
<dbReference type="STRING" id="1132855.GCA_000384255_01459"/>
<keyword evidence="8 11" id="KW-1133">Transmembrane helix</keyword>
<reference evidence="13 14" key="1">
    <citation type="journal article" date="2018" name="Nat. Biotechnol.">
        <title>A standardized bacterial taxonomy based on genome phylogeny substantially revises the tree of life.</title>
        <authorList>
            <person name="Parks D.H."/>
            <person name="Chuvochina M."/>
            <person name="Waite D.W."/>
            <person name="Rinke C."/>
            <person name="Skarshewski A."/>
            <person name="Chaumeil P.A."/>
            <person name="Hugenholtz P."/>
        </authorList>
    </citation>
    <scope>NUCLEOTIDE SEQUENCE [LARGE SCALE GENOMIC DNA]</scope>
    <source>
        <strain evidence="13">UBA9958</strain>
    </source>
</reference>
<feature type="transmembrane region" description="Helical" evidence="11">
    <location>
        <begin position="428"/>
        <end position="446"/>
    </location>
</feature>
<protein>
    <recommendedName>
        <fullName evidence="11">Zinc metalloprotease</fullName>
        <ecNumber evidence="11">3.4.24.-</ecNumber>
    </recommendedName>
</protein>
<feature type="transmembrane region" description="Helical" evidence="11">
    <location>
        <begin position="380"/>
        <end position="402"/>
    </location>
</feature>
<feature type="transmembrane region" description="Helical" evidence="11">
    <location>
        <begin position="99"/>
        <end position="120"/>
    </location>
</feature>
<evidence type="ECO:0000256" key="3">
    <source>
        <dbReference type="ARBA" id="ARBA00007931"/>
    </source>
</evidence>
<evidence type="ECO:0000313" key="14">
    <source>
        <dbReference type="Proteomes" id="UP000264313"/>
    </source>
</evidence>
<evidence type="ECO:0000256" key="8">
    <source>
        <dbReference type="ARBA" id="ARBA00022989"/>
    </source>
</evidence>
<keyword evidence="4 13" id="KW-0645">Protease</keyword>
<dbReference type="PANTHER" id="PTHR42837">
    <property type="entry name" value="REGULATOR OF SIGMA-E PROTEASE RSEP"/>
    <property type="match status" value="1"/>
</dbReference>
<dbReference type="InterPro" id="IPR036034">
    <property type="entry name" value="PDZ_sf"/>
</dbReference>
<evidence type="ECO:0000256" key="2">
    <source>
        <dbReference type="ARBA" id="ARBA00004141"/>
    </source>
</evidence>
<dbReference type="SUPFAM" id="SSF50156">
    <property type="entry name" value="PDZ domain-like"/>
    <property type="match status" value="2"/>
</dbReference>
<comment type="similarity">
    <text evidence="3 11">Belongs to the peptidase M50B family.</text>
</comment>
<dbReference type="PROSITE" id="PS50106">
    <property type="entry name" value="PDZ"/>
    <property type="match status" value="1"/>
</dbReference>
<feature type="domain" description="PDZ" evidence="12">
    <location>
        <begin position="200"/>
        <end position="292"/>
    </location>
</feature>
<dbReference type="InterPro" id="IPR004387">
    <property type="entry name" value="Pept_M50_Zn"/>
</dbReference>
<evidence type="ECO:0000256" key="11">
    <source>
        <dbReference type="RuleBase" id="RU362031"/>
    </source>
</evidence>
<accession>A0A351R8D4</accession>
<proteinExistence type="inferred from homology"/>
<dbReference type="CDD" id="cd06163">
    <property type="entry name" value="S2P-M50_PDZ_RseP-like"/>
    <property type="match status" value="2"/>
</dbReference>
<evidence type="ECO:0000313" key="13">
    <source>
        <dbReference type="EMBL" id="HBA08305.1"/>
    </source>
</evidence>
<organism evidence="13 14">
    <name type="scientific">Methylotenera mobilis</name>
    <dbReference type="NCBI Taxonomy" id="359408"/>
    <lineage>
        <taxon>Bacteria</taxon>
        <taxon>Pseudomonadati</taxon>
        <taxon>Pseudomonadota</taxon>
        <taxon>Betaproteobacteria</taxon>
        <taxon>Nitrosomonadales</taxon>
        <taxon>Methylophilaceae</taxon>
        <taxon>Methylotenera</taxon>
    </lineage>
</organism>
<dbReference type="InterPro" id="IPR041489">
    <property type="entry name" value="PDZ_6"/>
</dbReference>
<keyword evidence="11" id="KW-0479">Metal-binding</keyword>
<evidence type="ECO:0000256" key="5">
    <source>
        <dbReference type="ARBA" id="ARBA00022692"/>
    </source>
</evidence>
<dbReference type="NCBIfam" id="TIGR00054">
    <property type="entry name" value="RIP metalloprotease RseP"/>
    <property type="match status" value="1"/>
</dbReference>
<evidence type="ECO:0000259" key="12">
    <source>
        <dbReference type="PROSITE" id="PS50106"/>
    </source>
</evidence>
<dbReference type="AlphaFoldDB" id="A0A351R8D4"/>
<evidence type="ECO:0000256" key="6">
    <source>
        <dbReference type="ARBA" id="ARBA00022801"/>
    </source>
</evidence>
<gene>
    <name evidence="13" type="primary">rseP</name>
    <name evidence="13" type="ORF">DCW48_01070</name>
</gene>